<dbReference type="STRING" id="2316362.A0A4Q2DXL4"/>
<comment type="catalytic activity">
    <reaction evidence="9">
        <text>diphthine-[translation elongation factor 2] + NH4(+) + ATP = diphthamide-[translation elongation factor 2] + AMP + diphosphate + H(+)</text>
        <dbReference type="Rhea" id="RHEA:19753"/>
        <dbReference type="Rhea" id="RHEA-COMP:10172"/>
        <dbReference type="Rhea" id="RHEA-COMP:10174"/>
        <dbReference type="ChEBI" id="CHEBI:15378"/>
        <dbReference type="ChEBI" id="CHEBI:16692"/>
        <dbReference type="ChEBI" id="CHEBI:28938"/>
        <dbReference type="ChEBI" id="CHEBI:30616"/>
        <dbReference type="ChEBI" id="CHEBI:33019"/>
        <dbReference type="ChEBI" id="CHEBI:82696"/>
        <dbReference type="ChEBI" id="CHEBI:456215"/>
        <dbReference type="EC" id="6.3.1.14"/>
    </reaction>
</comment>
<dbReference type="Gene3D" id="3.40.50.620">
    <property type="entry name" value="HUPs"/>
    <property type="match status" value="1"/>
</dbReference>
<dbReference type="Gene3D" id="3.50.50.60">
    <property type="entry name" value="FAD/NAD(P)-binding domain"/>
    <property type="match status" value="1"/>
</dbReference>
<evidence type="ECO:0000256" key="1">
    <source>
        <dbReference type="ARBA" id="ARBA00005156"/>
    </source>
</evidence>
<evidence type="ECO:0000256" key="2">
    <source>
        <dbReference type="ARBA" id="ARBA00012089"/>
    </source>
</evidence>
<dbReference type="CDD" id="cd06155">
    <property type="entry name" value="eu_AANH_C_1"/>
    <property type="match status" value="1"/>
</dbReference>
<dbReference type="SUPFAM" id="SSF55298">
    <property type="entry name" value="YjgF-like"/>
    <property type="match status" value="2"/>
</dbReference>
<accession>A0A4Q2DXL4</accession>
<dbReference type="SUPFAM" id="SSF52402">
    <property type="entry name" value="Adenine nucleotide alpha hydrolases-like"/>
    <property type="match status" value="1"/>
</dbReference>
<dbReference type="PANTHER" id="PTHR12196:SF2">
    <property type="entry name" value="DIPHTHINE--AMMONIA LIGASE"/>
    <property type="match status" value="1"/>
</dbReference>
<dbReference type="FunFam" id="3.90.1490.10:FF:000001">
    <property type="entry name" value="Diphthine--ammonia ligase"/>
    <property type="match status" value="1"/>
</dbReference>
<organism evidence="12 13">
    <name type="scientific">Candolleomyces aberdarensis</name>
    <dbReference type="NCBI Taxonomy" id="2316362"/>
    <lineage>
        <taxon>Eukaryota</taxon>
        <taxon>Fungi</taxon>
        <taxon>Dikarya</taxon>
        <taxon>Basidiomycota</taxon>
        <taxon>Agaricomycotina</taxon>
        <taxon>Agaricomycetes</taxon>
        <taxon>Agaricomycetidae</taxon>
        <taxon>Agaricales</taxon>
        <taxon>Agaricineae</taxon>
        <taxon>Psathyrellaceae</taxon>
        <taxon>Candolleomyces</taxon>
    </lineage>
</organism>
<gene>
    <name evidence="12" type="ORF">EST38_g1243</name>
</gene>
<dbReference type="InterPro" id="IPR002937">
    <property type="entry name" value="Amino_oxidase"/>
</dbReference>
<dbReference type="GO" id="GO:0016491">
    <property type="term" value="F:oxidoreductase activity"/>
    <property type="evidence" value="ECO:0007669"/>
    <property type="project" value="InterPro"/>
</dbReference>
<sequence>MIYTIAVAELIVQEHHPEIQGVSVGAILSNYQRVRVEHVCRRLGLTALAYLWQRDQGELLSEMIQAGLTAVLIKVAGIGLTVKHLGKTLQEMEPTFTRLNTLYGSHICGEGGEYESLTIDSPMFKSRICLKEVETVIHSDNDFATVAYLRVRNAELVAKDPTPSPELIVPPLLDEQFSEISERLASLLPSAHSLPVGNFEPEKQRCGAFATSSRKVQDWVAVCNVQRNVDPNLEITIEEEVTECFQSLTSELKKYGLEIHHCANINIFLSSIDLFAKVNTVYGTFFGTSPPARACVAVFLPEGIRVRLDAIAYAEPRTRDRHALHVQGLSYWAPANIGPYSQGILAQERVFVSGQIALLPNSLTLAKSLSLQAALASQHADRIVKALAANTGSNWQGIPHLNIYWFSDVNDLLATKGIQSLLKEDDVPSLFVAVAALPKEARIEKQTLYHTGRSEYQNDEDTSEEAIHRENCTELKRSGDALLQFHKRILGTYGVSVICAKGELDPDVVSSYAASHQQEPVFSTRLFFSPSLASSLKRLEVTNMLVIYRVFLSLPRASFSVMANLDLEVDVLIIGAGPTGLGAAKRLKQLNIASWLLVDSNAIPGGLASTHITPEGFLFDVGGHVIFSHYQYFDDCLDEALPNEEDWFTHRRVSYVRCKNRWVEYPFQNNIARLPKEEQVACMNGLIDAAMESRRVQPPPQNFDEWIVRTMGQGIADLFMRPYNEKVWAVKTTRMQYKWLGERVAVPDLKVVTENLIRQKAEENWGPNAHFRFPSRDGTGGIWTAVANTLPRENISLGEQAAVISVNADTKVATLKSGQTIRYRHLISTMPVDLLAAAIGDQLLLADTKQLVYSTTHVIGIGIRGSRPQHIGDKCWLYFPEPNAPFYRATIFSNYSPHNQPADHIKLPTLFKADRSRPVPDLEPKAGPYWSIMLEVSESKEKPVDAGSILKDVIQGCINTSLLLPDDEIVSTYHRVFGHGYPTPTLERDAILANVLPKLQEKGIYSRGRFGSWKYEVGNQDHCFQLGVEAIDAILGGADELTLNSPDSVNGRFNIERRLVDSKL</sequence>
<dbReference type="FunFam" id="3.50.50.60:FF:000220">
    <property type="entry name" value="UDP-galactopyranose mutase"/>
    <property type="match status" value="1"/>
</dbReference>
<name>A0A4Q2DXL4_9AGAR</name>
<dbReference type="CDD" id="cd01994">
    <property type="entry name" value="AANH_PF0828-like"/>
    <property type="match status" value="1"/>
</dbReference>
<dbReference type="Pfam" id="PF01042">
    <property type="entry name" value="Ribonuc_L-PSP"/>
    <property type="match status" value="2"/>
</dbReference>
<dbReference type="Pfam" id="PF01593">
    <property type="entry name" value="Amino_oxidase"/>
    <property type="match status" value="1"/>
</dbReference>
<comment type="pathway">
    <text evidence="1">Protein modification; peptidyl-diphthamide biosynthesis.</text>
</comment>
<dbReference type="Gene3D" id="3.30.1330.40">
    <property type="entry name" value="RutC-like"/>
    <property type="match status" value="2"/>
</dbReference>
<dbReference type="InterPro" id="IPR030662">
    <property type="entry name" value="DPH6/MJ0570"/>
</dbReference>
<dbReference type="EMBL" id="SDEE01000016">
    <property type="protein sequence ID" value="RXW24621.1"/>
    <property type="molecule type" value="Genomic_DNA"/>
</dbReference>
<evidence type="ECO:0000256" key="4">
    <source>
        <dbReference type="ARBA" id="ARBA00022598"/>
    </source>
</evidence>
<dbReference type="Pfam" id="PF01902">
    <property type="entry name" value="Diphthami_syn_2"/>
    <property type="match status" value="1"/>
</dbReference>
<evidence type="ECO:0000259" key="10">
    <source>
        <dbReference type="Pfam" id="PF01593"/>
    </source>
</evidence>
<reference evidence="12 13" key="1">
    <citation type="submission" date="2019-01" db="EMBL/GenBank/DDBJ databases">
        <title>Draft genome sequence of Psathyrella aberdarensis IHI B618.</title>
        <authorList>
            <person name="Buettner E."/>
            <person name="Kellner H."/>
        </authorList>
    </citation>
    <scope>NUCLEOTIDE SEQUENCE [LARGE SCALE GENOMIC DNA]</scope>
    <source>
        <strain evidence="12 13">IHI B618</strain>
    </source>
</reference>
<feature type="domain" description="Amine oxidase" evidence="10">
    <location>
        <begin position="579"/>
        <end position="836"/>
    </location>
</feature>
<evidence type="ECO:0000259" key="11">
    <source>
        <dbReference type="Pfam" id="PF01902"/>
    </source>
</evidence>
<dbReference type="AlphaFoldDB" id="A0A4Q2DXL4"/>
<feature type="domain" description="Diphthamide synthase" evidence="11">
    <location>
        <begin position="10"/>
        <end position="147"/>
    </location>
</feature>
<evidence type="ECO:0000313" key="13">
    <source>
        <dbReference type="Proteomes" id="UP000290288"/>
    </source>
</evidence>
<dbReference type="PANTHER" id="PTHR12196">
    <property type="entry name" value="DOMAIN OF UNKNOWN FUNCTION 71 DUF71 -CONTAINING PROTEIN"/>
    <property type="match status" value="1"/>
</dbReference>
<dbReference type="GO" id="GO:0017178">
    <property type="term" value="F:diphthine-ammonia ligase activity"/>
    <property type="evidence" value="ECO:0007669"/>
    <property type="project" value="UniProtKB-EC"/>
</dbReference>
<comment type="caution">
    <text evidence="12">The sequence shown here is derived from an EMBL/GenBank/DDBJ whole genome shotgun (WGS) entry which is preliminary data.</text>
</comment>
<evidence type="ECO:0000313" key="12">
    <source>
        <dbReference type="EMBL" id="RXW24621.1"/>
    </source>
</evidence>
<dbReference type="GO" id="GO:0005524">
    <property type="term" value="F:ATP binding"/>
    <property type="evidence" value="ECO:0007669"/>
    <property type="project" value="UniProtKB-KW"/>
</dbReference>
<dbReference type="SUPFAM" id="SSF51971">
    <property type="entry name" value="Nucleotide-binding domain"/>
    <property type="match status" value="1"/>
</dbReference>
<evidence type="ECO:0000256" key="7">
    <source>
        <dbReference type="ARBA" id="ARBA00029814"/>
    </source>
</evidence>
<keyword evidence="4" id="KW-0436">Ligase</keyword>
<dbReference type="InterPro" id="IPR002761">
    <property type="entry name" value="Diphthami_syn_dom"/>
</dbReference>
<keyword evidence="6" id="KW-0067">ATP-binding</keyword>
<protein>
    <recommendedName>
        <fullName evidence="3">Diphthine--ammonia ligase</fullName>
        <ecNumber evidence="2">6.3.1.14</ecNumber>
    </recommendedName>
    <alternativeName>
        <fullName evidence="7">Diphthamide synthase</fullName>
    </alternativeName>
    <alternativeName>
        <fullName evidence="8">Diphthamide synthetase</fullName>
    </alternativeName>
</protein>
<dbReference type="GO" id="GO:0017183">
    <property type="term" value="P:protein histidyl modification to diphthamide"/>
    <property type="evidence" value="ECO:0007669"/>
    <property type="project" value="TreeGrafter"/>
</dbReference>
<dbReference type="OrthoDB" id="686384at2759"/>
<evidence type="ECO:0000256" key="8">
    <source>
        <dbReference type="ARBA" id="ARBA00031552"/>
    </source>
</evidence>
<evidence type="ECO:0000256" key="6">
    <source>
        <dbReference type="ARBA" id="ARBA00022840"/>
    </source>
</evidence>
<dbReference type="Proteomes" id="UP000290288">
    <property type="component" value="Unassembled WGS sequence"/>
</dbReference>
<dbReference type="InterPro" id="IPR036188">
    <property type="entry name" value="FAD/NAD-bd_sf"/>
</dbReference>
<keyword evidence="5" id="KW-0547">Nucleotide-binding</keyword>
<dbReference type="InterPro" id="IPR035959">
    <property type="entry name" value="RutC-like_sf"/>
</dbReference>
<dbReference type="NCBIfam" id="TIGR00290">
    <property type="entry name" value="MJ0570_dom"/>
    <property type="match status" value="1"/>
</dbReference>
<evidence type="ECO:0000256" key="5">
    <source>
        <dbReference type="ARBA" id="ARBA00022741"/>
    </source>
</evidence>
<evidence type="ECO:0000256" key="9">
    <source>
        <dbReference type="ARBA" id="ARBA00048108"/>
    </source>
</evidence>
<proteinExistence type="predicted"/>
<dbReference type="InterPro" id="IPR006175">
    <property type="entry name" value="YjgF/YER057c/UK114"/>
</dbReference>
<evidence type="ECO:0000256" key="3">
    <source>
        <dbReference type="ARBA" id="ARBA00018426"/>
    </source>
</evidence>
<dbReference type="Gene3D" id="3.90.1490.10">
    <property type="entry name" value="putative n-type atp pyrophosphatase, domain 2"/>
    <property type="match status" value="1"/>
</dbReference>
<dbReference type="EC" id="6.3.1.14" evidence="2"/>
<keyword evidence="13" id="KW-1185">Reference proteome</keyword>
<dbReference type="InterPro" id="IPR014729">
    <property type="entry name" value="Rossmann-like_a/b/a_fold"/>
</dbReference>